<dbReference type="InterPro" id="IPR029052">
    <property type="entry name" value="Metallo-depent_PP-like"/>
</dbReference>
<dbReference type="InterPro" id="IPR024654">
    <property type="entry name" value="Calcineurin-like_PHP_lpxH"/>
</dbReference>
<dbReference type="InterPro" id="IPR041802">
    <property type="entry name" value="MPP_YfcE"/>
</dbReference>
<dbReference type="Proteomes" id="UP000295325">
    <property type="component" value="Unassembled WGS sequence"/>
</dbReference>
<sequence>MKIGIISDIHGYPGQFKKALKYFEGCDMILCAGDVLYHGPRNPILEGYNPPRLVEEIKRNEIPMLIARGNCDADVDLMVLNLPIISEYIVYERDNIRFIVTHGHNVDDDALRDIARVYRADMVITGHTHIRRCEAFLDTLFINPGSVSVPKGDGLPSVALFENGEVKFINVENGAIIEKRYL</sequence>
<comment type="similarity">
    <text evidence="1 2">Belongs to the metallophosphoesterase superfamily. YfcE family.</text>
</comment>
<dbReference type="AlphaFoldDB" id="A0A4R7KPF5"/>
<feature type="domain" description="Calcineurin-like phosphoesterase" evidence="3">
    <location>
        <begin position="1"/>
        <end position="162"/>
    </location>
</feature>
<evidence type="ECO:0000313" key="4">
    <source>
        <dbReference type="EMBL" id="TDT61010.1"/>
    </source>
</evidence>
<dbReference type="Gene3D" id="3.60.21.10">
    <property type="match status" value="1"/>
</dbReference>
<dbReference type="EC" id="3.1.4.-" evidence="2"/>
<name>A0A4R7KPF5_9CLOT</name>
<dbReference type="NCBIfam" id="NF006988">
    <property type="entry name" value="PRK09453.1"/>
    <property type="match status" value="1"/>
</dbReference>
<comment type="cofactor">
    <cofactor evidence="2">
        <name>a divalent metal cation</name>
        <dbReference type="ChEBI" id="CHEBI:60240"/>
    </cofactor>
</comment>
<evidence type="ECO:0000256" key="2">
    <source>
        <dbReference type="RuleBase" id="RU362039"/>
    </source>
</evidence>
<evidence type="ECO:0000259" key="3">
    <source>
        <dbReference type="Pfam" id="PF12850"/>
    </source>
</evidence>
<organism evidence="4 5">
    <name type="scientific">Fonticella tunisiensis</name>
    <dbReference type="NCBI Taxonomy" id="1096341"/>
    <lineage>
        <taxon>Bacteria</taxon>
        <taxon>Bacillati</taxon>
        <taxon>Bacillota</taxon>
        <taxon>Clostridia</taxon>
        <taxon>Eubacteriales</taxon>
        <taxon>Clostridiaceae</taxon>
        <taxon>Fonticella</taxon>
    </lineage>
</organism>
<dbReference type="SUPFAM" id="SSF56300">
    <property type="entry name" value="Metallo-dependent phosphatases"/>
    <property type="match status" value="1"/>
</dbReference>
<keyword evidence="2" id="KW-0479">Metal-binding</keyword>
<protein>
    <recommendedName>
        <fullName evidence="2">Phosphoesterase</fullName>
        <ecNumber evidence="2">3.1.4.-</ecNumber>
    </recommendedName>
</protein>
<dbReference type="GO" id="GO:0046872">
    <property type="term" value="F:metal ion binding"/>
    <property type="evidence" value="ECO:0007669"/>
    <property type="project" value="UniProtKB-KW"/>
</dbReference>
<gene>
    <name evidence="4" type="ORF">EDD71_10912</name>
</gene>
<accession>A0A4R7KPF5</accession>
<dbReference type="OrthoDB" id="9800565at2"/>
<evidence type="ECO:0000256" key="1">
    <source>
        <dbReference type="ARBA" id="ARBA00008950"/>
    </source>
</evidence>
<keyword evidence="5" id="KW-1185">Reference proteome</keyword>
<proteinExistence type="inferred from homology"/>
<dbReference type="InterPro" id="IPR000979">
    <property type="entry name" value="Phosphodiesterase_MJ0936/Vps29"/>
</dbReference>
<dbReference type="NCBIfam" id="TIGR00040">
    <property type="entry name" value="yfcE"/>
    <property type="match status" value="1"/>
</dbReference>
<evidence type="ECO:0000313" key="5">
    <source>
        <dbReference type="Proteomes" id="UP000295325"/>
    </source>
</evidence>
<dbReference type="Pfam" id="PF12850">
    <property type="entry name" value="Metallophos_2"/>
    <property type="match status" value="1"/>
</dbReference>
<reference evidence="4 5" key="1">
    <citation type="submission" date="2019-03" db="EMBL/GenBank/DDBJ databases">
        <title>Genomic Encyclopedia of Type Strains, Phase IV (KMG-IV): sequencing the most valuable type-strain genomes for metagenomic binning, comparative biology and taxonomic classification.</title>
        <authorList>
            <person name="Goeker M."/>
        </authorList>
    </citation>
    <scope>NUCLEOTIDE SEQUENCE [LARGE SCALE GENOMIC DNA]</scope>
    <source>
        <strain evidence="4 5">DSM 24455</strain>
    </source>
</reference>
<comment type="caution">
    <text evidence="4">The sequence shown here is derived from an EMBL/GenBank/DDBJ whole genome shotgun (WGS) entry which is preliminary data.</text>
</comment>
<dbReference type="CDD" id="cd00841">
    <property type="entry name" value="MPP_YfcE"/>
    <property type="match status" value="1"/>
</dbReference>
<dbReference type="EMBL" id="SOAZ01000009">
    <property type="protein sequence ID" value="TDT61010.1"/>
    <property type="molecule type" value="Genomic_DNA"/>
</dbReference>
<dbReference type="GO" id="GO:0016787">
    <property type="term" value="F:hydrolase activity"/>
    <property type="evidence" value="ECO:0007669"/>
    <property type="project" value="UniProtKB-UniRule"/>
</dbReference>
<dbReference type="RefSeq" id="WP_133627979.1">
    <property type="nucleotide sequence ID" value="NZ_SOAZ01000009.1"/>
</dbReference>
<dbReference type="PANTHER" id="PTHR11124">
    <property type="entry name" value="VACUOLAR SORTING PROTEIN VPS29"/>
    <property type="match status" value="1"/>
</dbReference>